<dbReference type="RefSeq" id="WP_221428451.1">
    <property type="nucleotide sequence ID" value="NZ_CP081296.1"/>
</dbReference>
<evidence type="ECO:0000313" key="1">
    <source>
        <dbReference type="EMBL" id="QZD92754.1"/>
    </source>
</evidence>
<proteinExistence type="predicted"/>
<name>A0ABX8ZV19_9SPHN</name>
<protein>
    <recommendedName>
        <fullName evidence="3">Integron</fullName>
    </recommendedName>
</protein>
<evidence type="ECO:0008006" key="3">
    <source>
        <dbReference type="Google" id="ProtNLM"/>
    </source>
</evidence>
<accession>A0ABX8ZV19</accession>
<organism evidence="1 2">
    <name type="scientific">Qipengyuania xiapuensis</name>
    <dbReference type="NCBI Taxonomy" id="2867236"/>
    <lineage>
        <taxon>Bacteria</taxon>
        <taxon>Pseudomonadati</taxon>
        <taxon>Pseudomonadota</taxon>
        <taxon>Alphaproteobacteria</taxon>
        <taxon>Sphingomonadales</taxon>
        <taxon>Erythrobacteraceae</taxon>
        <taxon>Qipengyuania</taxon>
    </lineage>
</organism>
<evidence type="ECO:0000313" key="2">
    <source>
        <dbReference type="Proteomes" id="UP000824300"/>
    </source>
</evidence>
<dbReference type="EMBL" id="CP081296">
    <property type="protein sequence ID" value="QZD92754.1"/>
    <property type="molecule type" value="Genomic_DNA"/>
</dbReference>
<keyword evidence="2" id="KW-1185">Reference proteome</keyword>
<gene>
    <name evidence="1" type="ORF">K3162_01525</name>
</gene>
<dbReference type="Gene3D" id="2.30.30.40">
    <property type="entry name" value="SH3 Domains"/>
    <property type="match status" value="1"/>
</dbReference>
<sequence>MRDRFFTAVALGLLAAACAQEAERDDTPPTPLDRTTRNLERPVMVGFDGPRFDACASFGEVYNLNPQGDNFLSVRTGPSSSAQEIDRIGTGTGVSMCQKTGGWLGIVYAPSEEPDLQCGTGSPVGSVRAYDGPCRSGWVSDDYIRLIAG</sequence>
<dbReference type="PROSITE" id="PS51257">
    <property type="entry name" value="PROKAR_LIPOPROTEIN"/>
    <property type="match status" value="1"/>
</dbReference>
<reference evidence="1 2" key="1">
    <citation type="submission" date="2021-08" db="EMBL/GenBank/DDBJ databases">
        <title>Comparative Genomics Analysis of the Genus Qipengyuania Reveals Extensive Genetic Diversity and Metabolic Versatility, Including the Description of Fifteen Novel Species.</title>
        <authorList>
            <person name="Liu Y."/>
        </authorList>
    </citation>
    <scope>NUCLEOTIDE SEQUENCE [LARGE SCALE GENOMIC DNA]</scope>
    <source>
        <strain evidence="1 2">1NDW3</strain>
    </source>
</reference>
<dbReference type="Proteomes" id="UP000824300">
    <property type="component" value="Chromosome"/>
</dbReference>